<dbReference type="PRINTS" id="PR00320">
    <property type="entry name" value="GPROTEINBRPT"/>
</dbReference>
<dbReference type="KEGG" id="dmo:Dmoj_GI23774"/>
<keyword evidence="1 3" id="KW-0853">WD repeat</keyword>
<dbReference type="CDD" id="cd00200">
    <property type="entry name" value="WD40"/>
    <property type="match status" value="1"/>
</dbReference>
<reference evidence="5 7" key="1">
    <citation type="journal article" date="2007" name="Nature">
        <title>Evolution of genes and genomes on the Drosophila phylogeny.</title>
        <authorList>
            <consortium name="Drosophila 12 Genomes Consortium"/>
            <person name="Clark A.G."/>
            <person name="Eisen M.B."/>
            <person name="Smith D.R."/>
            <person name="Bergman C.M."/>
            <person name="Oliver B."/>
            <person name="Markow T.A."/>
            <person name="Kaufman T.C."/>
            <person name="Kellis M."/>
            <person name="Gelbart W."/>
            <person name="Iyer V.N."/>
            <person name="Pollard D.A."/>
            <person name="Sackton T.B."/>
            <person name="Larracuente A.M."/>
            <person name="Singh N.D."/>
            <person name="Abad J.P."/>
            <person name="Abt D.N."/>
            <person name="Adryan B."/>
            <person name="Aguade M."/>
            <person name="Akashi H."/>
            <person name="Anderson W.W."/>
            <person name="Aquadro C.F."/>
            <person name="Ardell D.H."/>
            <person name="Arguello R."/>
            <person name="Artieri C.G."/>
            <person name="Barbash D.A."/>
            <person name="Barker D."/>
            <person name="Barsanti P."/>
            <person name="Batterham P."/>
            <person name="Batzoglou S."/>
            <person name="Begun D."/>
            <person name="Bhutkar A."/>
            <person name="Blanco E."/>
            <person name="Bosak S.A."/>
            <person name="Bradley R.K."/>
            <person name="Brand A.D."/>
            <person name="Brent M.R."/>
            <person name="Brooks A.N."/>
            <person name="Brown R.H."/>
            <person name="Butlin R.K."/>
            <person name="Caggese C."/>
            <person name="Calvi B.R."/>
            <person name="Bernardo de Carvalho A."/>
            <person name="Caspi A."/>
            <person name="Castrezana S."/>
            <person name="Celniker S.E."/>
            <person name="Chang J.L."/>
            <person name="Chapple C."/>
            <person name="Chatterji S."/>
            <person name="Chinwalla A."/>
            <person name="Civetta A."/>
            <person name="Clifton S.W."/>
            <person name="Comeron J.M."/>
            <person name="Costello J.C."/>
            <person name="Coyne J.A."/>
            <person name="Daub J."/>
            <person name="David R.G."/>
            <person name="Delcher A.L."/>
            <person name="Delehaunty K."/>
            <person name="Do C.B."/>
            <person name="Ebling H."/>
            <person name="Edwards K."/>
            <person name="Eickbush T."/>
            <person name="Evans J.D."/>
            <person name="Filipski A."/>
            <person name="Findeiss S."/>
            <person name="Freyhult E."/>
            <person name="Fulton L."/>
            <person name="Fulton R."/>
            <person name="Garcia A.C."/>
            <person name="Gardiner A."/>
            <person name="Garfield D.A."/>
            <person name="Garvin B.E."/>
            <person name="Gibson G."/>
            <person name="Gilbert D."/>
            <person name="Gnerre S."/>
            <person name="Godfrey J."/>
            <person name="Good R."/>
            <person name="Gotea V."/>
            <person name="Gravely B."/>
            <person name="Greenberg A.J."/>
            <person name="Griffiths-Jones S."/>
            <person name="Gross S."/>
            <person name="Guigo R."/>
            <person name="Gustafson E.A."/>
            <person name="Haerty W."/>
            <person name="Hahn M.W."/>
            <person name="Halligan D.L."/>
            <person name="Halpern A.L."/>
            <person name="Halter G.M."/>
            <person name="Han M.V."/>
            <person name="Heger A."/>
            <person name="Hillier L."/>
            <person name="Hinrichs A.S."/>
            <person name="Holmes I."/>
            <person name="Hoskins R.A."/>
            <person name="Hubisz M.J."/>
            <person name="Hultmark D."/>
            <person name="Huntley M.A."/>
            <person name="Jaffe D.B."/>
            <person name="Jagadeeshan S."/>
            <person name="Jeck W.R."/>
            <person name="Johnson J."/>
            <person name="Jones C.D."/>
            <person name="Jordan W.C."/>
            <person name="Karpen G.H."/>
            <person name="Kataoka E."/>
            <person name="Keightley P.D."/>
            <person name="Kheradpour P."/>
            <person name="Kirkness E.F."/>
            <person name="Koerich L.B."/>
            <person name="Kristiansen K."/>
            <person name="Kudrna D."/>
            <person name="Kulathinal R.J."/>
            <person name="Kumar S."/>
            <person name="Kwok R."/>
            <person name="Lander E."/>
            <person name="Langley C.H."/>
            <person name="Lapoint R."/>
            <person name="Lazzaro B.P."/>
            <person name="Lee S.J."/>
            <person name="Levesque L."/>
            <person name="Li R."/>
            <person name="Lin C.F."/>
            <person name="Lin M.F."/>
            <person name="Lindblad-Toh K."/>
            <person name="Llopart A."/>
            <person name="Long M."/>
            <person name="Low L."/>
            <person name="Lozovsky E."/>
            <person name="Lu J."/>
            <person name="Luo M."/>
            <person name="Machado C.A."/>
            <person name="Makalowski W."/>
            <person name="Marzo M."/>
            <person name="Matsuda M."/>
            <person name="Matzkin L."/>
            <person name="McAllister B."/>
            <person name="McBride C.S."/>
            <person name="McKernan B."/>
            <person name="McKernan K."/>
            <person name="Mendez-Lago M."/>
            <person name="Minx P."/>
            <person name="Mollenhauer M.U."/>
            <person name="Montooth K."/>
            <person name="Mount S.M."/>
            <person name="Mu X."/>
            <person name="Myers E."/>
            <person name="Negre B."/>
            <person name="Newfeld S."/>
            <person name="Nielsen R."/>
            <person name="Noor M.A."/>
            <person name="O'Grady P."/>
            <person name="Pachter L."/>
            <person name="Papaceit M."/>
            <person name="Parisi M.J."/>
            <person name="Parisi M."/>
            <person name="Parts L."/>
            <person name="Pedersen J.S."/>
            <person name="Pesole G."/>
            <person name="Phillippy A.M."/>
            <person name="Ponting C.P."/>
            <person name="Pop M."/>
            <person name="Porcelli D."/>
            <person name="Powell J.R."/>
            <person name="Prohaska S."/>
            <person name="Pruitt K."/>
            <person name="Puig M."/>
            <person name="Quesneville H."/>
            <person name="Ram K.R."/>
            <person name="Rand D."/>
            <person name="Rasmussen M.D."/>
            <person name="Reed L.K."/>
            <person name="Reenan R."/>
            <person name="Reily A."/>
            <person name="Remington K.A."/>
            <person name="Rieger T.T."/>
            <person name="Ritchie M.G."/>
            <person name="Robin C."/>
            <person name="Rogers Y.H."/>
            <person name="Rohde C."/>
            <person name="Rozas J."/>
            <person name="Rubenfield M.J."/>
            <person name="Ruiz A."/>
            <person name="Russo S."/>
            <person name="Salzberg S.L."/>
            <person name="Sanchez-Gracia A."/>
            <person name="Saranga D.J."/>
            <person name="Sato H."/>
            <person name="Schaeffer S.W."/>
            <person name="Schatz M.C."/>
            <person name="Schlenke T."/>
            <person name="Schwartz R."/>
            <person name="Segarra C."/>
            <person name="Singh R.S."/>
            <person name="Sirot L."/>
            <person name="Sirota M."/>
            <person name="Sisneros N.B."/>
            <person name="Smith C.D."/>
            <person name="Smith T.F."/>
            <person name="Spieth J."/>
            <person name="Stage D.E."/>
            <person name="Stark A."/>
            <person name="Stephan W."/>
            <person name="Strausberg R.L."/>
            <person name="Strempel S."/>
            <person name="Sturgill D."/>
            <person name="Sutton G."/>
            <person name="Sutton G.G."/>
            <person name="Tao W."/>
            <person name="Teichmann S."/>
            <person name="Tobari Y.N."/>
            <person name="Tomimura Y."/>
            <person name="Tsolas J.M."/>
            <person name="Valente V.L."/>
            <person name="Venter E."/>
            <person name="Venter J.C."/>
            <person name="Vicario S."/>
            <person name="Vieira F.G."/>
            <person name="Vilella A.J."/>
            <person name="Villasante A."/>
            <person name="Walenz B."/>
            <person name="Wang J."/>
            <person name="Wasserman M."/>
            <person name="Watts T."/>
            <person name="Wilson D."/>
            <person name="Wilson R.K."/>
            <person name="Wing R.A."/>
            <person name="Wolfner M.F."/>
            <person name="Wong A."/>
            <person name="Wong G.K."/>
            <person name="Wu C.I."/>
            <person name="Wu G."/>
            <person name="Yamamoto D."/>
            <person name="Yang H.P."/>
            <person name="Yang S.P."/>
            <person name="Yorke J.A."/>
            <person name="Yoshida K."/>
            <person name="Zdobnov E."/>
            <person name="Zhang P."/>
            <person name="Zhang Y."/>
            <person name="Zimin A.V."/>
            <person name="Baldwin J."/>
            <person name="Abdouelleil A."/>
            <person name="Abdulkadir J."/>
            <person name="Abebe A."/>
            <person name="Abera B."/>
            <person name="Abreu J."/>
            <person name="Acer S.C."/>
            <person name="Aftuck L."/>
            <person name="Alexander A."/>
            <person name="An P."/>
            <person name="Anderson E."/>
            <person name="Anderson S."/>
            <person name="Arachi H."/>
            <person name="Azer M."/>
            <person name="Bachantsang P."/>
            <person name="Barry A."/>
            <person name="Bayul T."/>
            <person name="Berlin A."/>
            <person name="Bessette D."/>
            <person name="Bloom T."/>
            <person name="Blye J."/>
            <person name="Boguslavskiy L."/>
            <person name="Bonnet C."/>
            <person name="Boukhgalter B."/>
            <person name="Bourzgui I."/>
            <person name="Brown A."/>
            <person name="Cahill P."/>
            <person name="Channer S."/>
            <person name="Cheshatsang Y."/>
            <person name="Chuda L."/>
            <person name="Citroen M."/>
            <person name="Collymore A."/>
            <person name="Cooke P."/>
            <person name="Costello M."/>
            <person name="D'Aco K."/>
            <person name="Daza R."/>
            <person name="De Haan G."/>
            <person name="DeGray S."/>
            <person name="DeMaso C."/>
            <person name="Dhargay N."/>
            <person name="Dooley K."/>
            <person name="Dooley E."/>
            <person name="Doricent M."/>
            <person name="Dorje P."/>
            <person name="Dorjee K."/>
            <person name="Dupes A."/>
            <person name="Elong R."/>
            <person name="Falk J."/>
            <person name="Farina A."/>
            <person name="Faro S."/>
            <person name="Ferguson D."/>
            <person name="Fisher S."/>
            <person name="Foley C.D."/>
            <person name="Franke A."/>
            <person name="Friedrich D."/>
            <person name="Gadbois L."/>
            <person name="Gearin G."/>
            <person name="Gearin C.R."/>
            <person name="Giannoukos G."/>
            <person name="Goode T."/>
            <person name="Graham J."/>
            <person name="Grandbois E."/>
            <person name="Grewal S."/>
            <person name="Gyaltsen K."/>
            <person name="Hafez N."/>
            <person name="Hagos B."/>
            <person name="Hall J."/>
            <person name="Henson C."/>
            <person name="Hollinger A."/>
            <person name="Honan T."/>
            <person name="Huard M.D."/>
            <person name="Hughes L."/>
            <person name="Hurhula B."/>
            <person name="Husby M.E."/>
            <person name="Kamat A."/>
            <person name="Kanga B."/>
            <person name="Kashin S."/>
            <person name="Khazanovich D."/>
            <person name="Kisner P."/>
            <person name="Lance K."/>
            <person name="Lara M."/>
            <person name="Lee W."/>
            <person name="Lennon N."/>
            <person name="Letendre F."/>
            <person name="LeVine R."/>
            <person name="Lipovsky A."/>
            <person name="Liu X."/>
            <person name="Liu J."/>
            <person name="Liu S."/>
            <person name="Lokyitsang T."/>
            <person name="Lokyitsang Y."/>
            <person name="Lubonja R."/>
            <person name="Lui A."/>
            <person name="MacDonald P."/>
            <person name="Magnisalis V."/>
            <person name="Maru K."/>
            <person name="Matthews C."/>
            <person name="McCusker W."/>
            <person name="McDonough S."/>
            <person name="Mehta T."/>
            <person name="Meldrim J."/>
            <person name="Meneus L."/>
            <person name="Mihai O."/>
            <person name="Mihalev A."/>
            <person name="Mihova T."/>
            <person name="Mittelman R."/>
            <person name="Mlenga V."/>
            <person name="Montmayeur A."/>
            <person name="Mulrain L."/>
            <person name="Navidi A."/>
            <person name="Naylor J."/>
            <person name="Negash T."/>
            <person name="Nguyen T."/>
            <person name="Nguyen N."/>
            <person name="Nicol R."/>
            <person name="Norbu C."/>
            <person name="Norbu N."/>
            <person name="Novod N."/>
            <person name="O'Neill B."/>
            <person name="Osman S."/>
            <person name="Markiewicz E."/>
            <person name="Oyono O.L."/>
            <person name="Patti C."/>
            <person name="Phunkhang P."/>
            <person name="Pierre F."/>
            <person name="Priest M."/>
            <person name="Raghuraman S."/>
            <person name="Rege F."/>
            <person name="Reyes R."/>
            <person name="Rise C."/>
            <person name="Rogov P."/>
            <person name="Ross K."/>
            <person name="Ryan E."/>
            <person name="Settipalli S."/>
            <person name="Shea T."/>
            <person name="Sherpa N."/>
            <person name="Shi L."/>
            <person name="Shih D."/>
            <person name="Sparrow T."/>
            <person name="Spaulding J."/>
            <person name="Stalker J."/>
            <person name="Stange-Thomann N."/>
            <person name="Stavropoulos S."/>
            <person name="Stone C."/>
            <person name="Strader C."/>
            <person name="Tesfaye S."/>
            <person name="Thomson T."/>
            <person name="Thoulutsang Y."/>
            <person name="Thoulutsang D."/>
            <person name="Topham K."/>
            <person name="Topping I."/>
            <person name="Tsamla T."/>
            <person name="Vassiliev H."/>
            <person name="Vo A."/>
            <person name="Wangchuk T."/>
            <person name="Wangdi T."/>
            <person name="Weiand M."/>
            <person name="Wilkinson J."/>
            <person name="Wilson A."/>
            <person name="Yadav S."/>
            <person name="Young G."/>
            <person name="Yu Q."/>
            <person name="Zembek L."/>
            <person name="Zhong D."/>
            <person name="Zimmer A."/>
            <person name="Zwirko Z."/>
            <person name="Jaffe D.B."/>
            <person name="Alvarez P."/>
            <person name="Brockman W."/>
            <person name="Butler J."/>
            <person name="Chin C."/>
            <person name="Gnerre S."/>
            <person name="Grabherr M."/>
            <person name="Kleber M."/>
            <person name="Mauceli E."/>
            <person name="MacCallum I."/>
        </authorList>
    </citation>
    <scope>NUCLEOTIDE SEQUENCE [LARGE SCALE GENOMIC DNA]</scope>
    <source>
        <strain evidence="5">TSC#15081-1352.22</strain>
        <strain evidence="7">Tucson 15081-1352.22</strain>
    </source>
</reference>
<feature type="compositionally biased region" description="Polar residues" evidence="4">
    <location>
        <begin position="719"/>
        <end position="749"/>
    </location>
</feature>
<dbReference type="SMART" id="SM00320">
    <property type="entry name" value="WD40"/>
    <property type="match status" value="7"/>
</dbReference>
<feature type="repeat" description="WD" evidence="3">
    <location>
        <begin position="267"/>
        <end position="293"/>
    </location>
</feature>
<evidence type="ECO:0000256" key="4">
    <source>
        <dbReference type="SAM" id="MobiDB-lite"/>
    </source>
</evidence>
<dbReference type="AlphaFoldDB" id="B4KBI2"/>
<dbReference type="SMR" id="B4KBI2"/>
<feature type="repeat" description="WD" evidence="3">
    <location>
        <begin position="354"/>
        <end position="396"/>
    </location>
</feature>
<dbReference type="InterPro" id="IPR020472">
    <property type="entry name" value="WD40_PAC1"/>
</dbReference>
<dbReference type="FunCoup" id="B4KBI2">
    <property type="interactions" value="858"/>
</dbReference>
<dbReference type="EMBL" id="CH933806">
    <property type="protein sequence ID" value="KRG00542.1"/>
    <property type="molecule type" value="Genomic_DNA"/>
</dbReference>
<dbReference type="OrthoDB" id="16717at2759"/>
<accession>B4KBI2</accession>
<feature type="region of interest" description="Disordered" evidence="4">
    <location>
        <begin position="697"/>
        <end position="804"/>
    </location>
</feature>
<reference evidence="5" key="3">
    <citation type="submission" date="2008-06" db="EMBL/GenBank/DDBJ databases">
        <authorList>
            <consortium name="FlyBase"/>
        </authorList>
    </citation>
    <scope>NUCLEOTIDE SEQUENCE</scope>
    <source>
        <strain evidence="5">TSC#15081-1352.22</strain>
    </source>
</reference>
<dbReference type="PANTHER" id="PTHR22836:SF0">
    <property type="entry name" value="PRE-MRNA 3' END PROCESSING PROTEIN WDR33"/>
    <property type="match status" value="1"/>
</dbReference>
<dbReference type="SUPFAM" id="SSF50978">
    <property type="entry name" value="WD40 repeat-like"/>
    <property type="match status" value="1"/>
</dbReference>
<dbReference type="GO" id="GO:0031124">
    <property type="term" value="P:mRNA 3'-end processing"/>
    <property type="evidence" value="ECO:0007669"/>
    <property type="project" value="InterPro"/>
</dbReference>
<dbReference type="Proteomes" id="UP000009192">
    <property type="component" value="Unassembled WGS sequence"/>
</dbReference>
<gene>
    <name evidence="5" type="primary">Dmoj\GI23774</name>
    <name evidence="5" type="ORF">Dmoj_GI23774</name>
</gene>
<dbReference type="InterPro" id="IPR045245">
    <property type="entry name" value="Pfs2-like"/>
</dbReference>
<dbReference type="FunFam" id="2.130.10.10:FF:001116">
    <property type="entry name" value="GM10830"/>
    <property type="match status" value="1"/>
</dbReference>
<dbReference type="EMBL" id="CH933806">
    <property type="protein sequence ID" value="EDW13649.1"/>
    <property type="molecule type" value="Genomic_DNA"/>
</dbReference>
<feature type="compositionally biased region" description="Gly residues" evidence="4">
    <location>
        <begin position="776"/>
        <end position="794"/>
    </location>
</feature>
<dbReference type="InterPro" id="IPR036322">
    <property type="entry name" value="WD40_repeat_dom_sf"/>
</dbReference>
<dbReference type="InParanoid" id="B4KBI2"/>
<dbReference type="Gene3D" id="2.130.10.10">
    <property type="entry name" value="YVTN repeat-like/Quinoprotein amine dehydrogenase"/>
    <property type="match status" value="3"/>
</dbReference>
<evidence type="ECO:0000256" key="3">
    <source>
        <dbReference type="PROSITE-ProRule" id="PRU00221"/>
    </source>
</evidence>
<dbReference type="PROSITE" id="PS50082">
    <property type="entry name" value="WD_REPEATS_2"/>
    <property type="match status" value="7"/>
</dbReference>
<evidence type="ECO:0000313" key="6">
    <source>
        <dbReference type="EMBL" id="KRG00542.1"/>
    </source>
</evidence>
<dbReference type="InterPro" id="IPR001680">
    <property type="entry name" value="WD40_rpt"/>
</dbReference>
<dbReference type="FunFam" id="2.130.10.10:FF:000990">
    <property type="entry name" value="GG12984"/>
    <property type="match status" value="1"/>
</dbReference>
<dbReference type="PANTHER" id="PTHR22836">
    <property type="entry name" value="WD40 REPEAT PROTEIN"/>
    <property type="match status" value="1"/>
</dbReference>
<dbReference type="OMA" id="SNRPNPW"/>
<sequence>MDVSQPPPQLLTAPSALATNFTSMPPPSMGGQHYRHYHPHHGSGKQGYNHFKPFMPGGFQRPFGMSQDDFDGKRLRKSVMRKTVDYNASIIKALEARLWQRDYRDRLALQPDSIYVPQMLPPSSSLDNPANAITTRFVKTATNKMRCPIFTLAWTPEGRRLVTGASSGEFTLWNGLTFNFETILQAHDIAVRTMVWSHNDSWMVTGDHGGYVKYWQSNMNNVKMYQAHKEAIRGISFSPTDSKFVSGSDDGTLRIWDFMRCQEERVLRGHGADVKCVHWHPQKAMIVSGSKDNQQPIKIWDPKSGLALATLHAHKSTVMDLKWNGNGNWLVTASRDHLLKLFDIRNLREEVQVFRGHKKEASSVSWHPIHEGLFCSGGSDGSILFWNVGTDKEIGCVETAHDSIVWTLAWHPLGHILCSGSNDHTIKFWTRNRPGDLMRDKYNLNTLPASLAALDECEYDDAVIPGMGPEDKVEFTESLTADKGFIPGLDLDAGGRLTNDRDREKKVPYSKPIPRNFQVQWAGPRRADDPSVLSIHDELAARESKDSSNGLTHQQISENTLEGILASGMLNGLDPQTIVGIFVYGRFIRVHPDSRLMGAIRQGAEYLNKYIDAGKLEELRDVVPMRERERERSRSLSPAVEGAQVRGEVSPPLKKSRFEPRQHNAQLVCVRELLLLKKPFLPSLLAVKAQQPKTEFIDEPTSYGSGSPLDQMVREDSNRPSPWASTNPWTYGNGGPANQNGYGNSGSDNFNDRDRDQFQKSSNNNGQQRRRRGNNGSSGGGGGAGGGGGGGGGRNRARNNSRRF</sequence>
<feature type="repeat" description="WD" evidence="3">
    <location>
        <begin position="225"/>
        <end position="257"/>
    </location>
</feature>
<dbReference type="GO" id="GO:0005847">
    <property type="term" value="C:mRNA cleavage and polyadenylation specificity factor complex"/>
    <property type="evidence" value="ECO:0007669"/>
    <property type="project" value="TreeGrafter"/>
</dbReference>
<feature type="repeat" description="WD" evidence="3">
    <location>
        <begin position="142"/>
        <end position="174"/>
    </location>
</feature>
<feature type="repeat" description="WD" evidence="3">
    <location>
        <begin position="398"/>
        <end position="429"/>
    </location>
</feature>
<evidence type="ECO:0000256" key="1">
    <source>
        <dbReference type="ARBA" id="ARBA00022574"/>
    </source>
</evidence>
<dbReference type="eggNOG" id="KOG0284">
    <property type="taxonomic scope" value="Eukaryota"/>
</dbReference>
<proteinExistence type="predicted"/>
<keyword evidence="2" id="KW-0677">Repeat</keyword>
<feature type="region of interest" description="Disordered" evidence="4">
    <location>
        <begin position="628"/>
        <end position="658"/>
    </location>
</feature>
<protein>
    <submittedName>
        <fullName evidence="5">Uncharacterized protein, isoform A</fullName>
    </submittedName>
    <submittedName>
        <fullName evidence="6">Uncharacterized protein, isoform B</fullName>
    </submittedName>
</protein>
<evidence type="ECO:0000256" key="2">
    <source>
        <dbReference type="ARBA" id="ARBA00022737"/>
    </source>
</evidence>
<dbReference type="FunFam" id="2.130.10.10:FF:001049">
    <property type="entry name" value="CG1109"/>
    <property type="match status" value="1"/>
</dbReference>
<organism evidence="5 7">
    <name type="scientific">Drosophila mojavensis</name>
    <name type="common">Fruit fly</name>
    <dbReference type="NCBI Taxonomy" id="7230"/>
    <lineage>
        <taxon>Eukaryota</taxon>
        <taxon>Metazoa</taxon>
        <taxon>Ecdysozoa</taxon>
        <taxon>Arthropoda</taxon>
        <taxon>Hexapoda</taxon>
        <taxon>Insecta</taxon>
        <taxon>Pterygota</taxon>
        <taxon>Neoptera</taxon>
        <taxon>Endopterygota</taxon>
        <taxon>Diptera</taxon>
        <taxon>Brachycera</taxon>
        <taxon>Muscomorpha</taxon>
        <taxon>Ephydroidea</taxon>
        <taxon>Drosophilidae</taxon>
        <taxon>Drosophila</taxon>
    </lineage>
</organism>
<evidence type="ECO:0000313" key="5">
    <source>
        <dbReference type="EMBL" id="EDW13649.1"/>
    </source>
</evidence>
<feature type="compositionally biased region" description="Basic residues" evidence="4">
    <location>
        <begin position="795"/>
        <end position="804"/>
    </location>
</feature>
<feature type="repeat" description="WD" evidence="3">
    <location>
        <begin position="184"/>
        <end position="216"/>
    </location>
</feature>
<feature type="repeat" description="WD" evidence="3">
    <location>
        <begin position="311"/>
        <end position="352"/>
    </location>
</feature>
<name>B4KBI2_DROMO</name>
<dbReference type="PROSITE" id="PS50294">
    <property type="entry name" value="WD_REPEATS_REGION"/>
    <property type="match status" value="4"/>
</dbReference>
<dbReference type="HOGENOM" id="CLU_012468_1_0_1"/>
<keyword evidence="7" id="KW-1185">Reference proteome</keyword>
<evidence type="ECO:0000313" key="7">
    <source>
        <dbReference type="Proteomes" id="UP000009192"/>
    </source>
</evidence>
<dbReference type="Pfam" id="PF00400">
    <property type="entry name" value="WD40"/>
    <property type="match status" value="6"/>
</dbReference>
<reference evidence="5" key="2">
    <citation type="journal article" date="2008" name="Bioinformatics">
        <title>Assembly reconciliation.</title>
        <authorList>
            <person name="Zimin A.V."/>
            <person name="Smith D.R."/>
            <person name="Sutton G."/>
            <person name="Yorke J.A."/>
        </authorList>
    </citation>
    <scope>NUCLEOTIDE SEQUENCE</scope>
    <source>
        <strain evidence="5">TSC#15081-1352.22</strain>
    </source>
</reference>
<dbReference type="InterPro" id="IPR015943">
    <property type="entry name" value="WD40/YVTN_repeat-like_dom_sf"/>
</dbReference>